<protein>
    <submittedName>
        <fullName evidence="2">Uncharacterized protein</fullName>
    </submittedName>
</protein>
<sequence>MSTSQIGAHAEYIKGATVEAIGSLTGSKEWTESGADTKEHAIGDMRSAASSSPHGEPHSSTIGSIEKKAGELVGCEGMVDEGQRATATTGDDAVAAPHSVAGETTVPGTSTLTNEAFDHSKQV</sequence>
<feature type="compositionally biased region" description="Polar residues" evidence="1">
    <location>
        <begin position="48"/>
        <end position="63"/>
    </location>
</feature>
<reference evidence="2" key="1">
    <citation type="submission" date="2014-08" db="EMBL/GenBank/DDBJ databases">
        <authorList>
            <person name="Sharma Rahul"/>
            <person name="Thines Marco"/>
        </authorList>
    </citation>
    <scope>NUCLEOTIDE SEQUENCE</scope>
</reference>
<proteinExistence type="predicted"/>
<feature type="region of interest" description="Disordered" evidence="1">
    <location>
        <begin position="25"/>
        <end position="63"/>
    </location>
</feature>
<accession>A0A0F7SMA1</accession>
<feature type="region of interest" description="Disordered" evidence="1">
    <location>
        <begin position="101"/>
        <end position="123"/>
    </location>
</feature>
<evidence type="ECO:0000313" key="2">
    <source>
        <dbReference type="EMBL" id="CED83202.1"/>
    </source>
</evidence>
<evidence type="ECO:0000256" key="1">
    <source>
        <dbReference type="SAM" id="MobiDB-lite"/>
    </source>
</evidence>
<dbReference type="AlphaFoldDB" id="A0A0F7SMA1"/>
<name>A0A0F7SMA1_PHARH</name>
<organism evidence="2">
    <name type="scientific">Phaffia rhodozyma</name>
    <name type="common">Yeast</name>
    <name type="synonym">Xanthophyllomyces dendrorhous</name>
    <dbReference type="NCBI Taxonomy" id="264483"/>
    <lineage>
        <taxon>Eukaryota</taxon>
        <taxon>Fungi</taxon>
        <taxon>Dikarya</taxon>
        <taxon>Basidiomycota</taxon>
        <taxon>Agaricomycotina</taxon>
        <taxon>Tremellomycetes</taxon>
        <taxon>Cystofilobasidiales</taxon>
        <taxon>Mrakiaceae</taxon>
        <taxon>Phaffia</taxon>
    </lineage>
</organism>
<dbReference type="EMBL" id="LN483142">
    <property type="protein sequence ID" value="CED83202.1"/>
    <property type="molecule type" value="Genomic_DNA"/>
</dbReference>
<feature type="compositionally biased region" description="Basic and acidic residues" evidence="1">
    <location>
        <begin position="29"/>
        <end position="43"/>
    </location>
</feature>